<protein>
    <submittedName>
        <fullName evidence="4">DUF305 domain-containing protein</fullName>
    </submittedName>
</protein>
<feature type="compositionally biased region" description="Low complexity" evidence="1">
    <location>
        <begin position="35"/>
        <end position="59"/>
    </location>
</feature>
<dbReference type="Pfam" id="PF03713">
    <property type="entry name" value="DUF305"/>
    <property type="match status" value="1"/>
</dbReference>
<dbReference type="InterPro" id="IPR005183">
    <property type="entry name" value="DUF305_CopM-like"/>
</dbReference>
<dbReference type="EMBL" id="JASCTH010000003">
    <property type="protein sequence ID" value="MDI6097935.1"/>
    <property type="molecule type" value="Genomic_DNA"/>
</dbReference>
<feature type="region of interest" description="Disordered" evidence="1">
    <location>
        <begin position="28"/>
        <end position="59"/>
    </location>
</feature>
<dbReference type="InterPro" id="IPR012347">
    <property type="entry name" value="Ferritin-like"/>
</dbReference>
<evidence type="ECO:0000313" key="4">
    <source>
        <dbReference type="EMBL" id="MDI6097935.1"/>
    </source>
</evidence>
<dbReference type="PANTHER" id="PTHR36933">
    <property type="entry name" value="SLL0788 PROTEIN"/>
    <property type="match status" value="1"/>
</dbReference>
<dbReference type="PANTHER" id="PTHR36933:SF1">
    <property type="entry name" value="SLL0788 PROTEIN"/>
    <property type="match status" value="1"/>
</dbReference>
<reference evidence="4 5" key="1">
    <citation type="submission" date="2023-05" db="EMBL/GenBank/DDBJ databases">
        <title>Actinoplanes sp. NEAU-A12 genome sequencing.</title>
        <authorList>
            <person name="Wang Z.-S."/>
        </authorList>
    </citation>
    <scope>NUCLEOTIDE SEQUENCE [LARGE SCALE GENOMIC DNA]</scope>
    <source>
        <strain evidence="4 5">NEAU-A12</strain>
    </source>
</reference>
<keyword evidence="5" id="KW-1185">Reference proteome</keyword>
<proteinExistence type="predicted"/>
<dbReference type="RefSeq" id="WP_282757383.1">
    <property type="nucleotide sequence ID" value="NZ_JASCTH010000003.1"/>
</dbReference>
<organism evidence="4 5">
    <name type="scientific">Actinoplanes sandaracinus</name>
    <dbReference type="NCBI Taxonomy" id="3045177"/>
    <lineage>
        <taxon>Bacteria</taxon>
        <taxon>Bacillati</taxon>
        <taxon>Actinomycetota</taxon>
        <taxon>Actinomycetes</taxon>
        <taxon>Micromonosporales</taxon>
        <taxon>Micromonosporaceae</taxon>
        <taxon>Actinoplanes</taxon>
    </lineage>
</organism>
<evidence type="ECO:0000256" key="2">
    <source>
        <dbReference type="SAM" id="SignalP"/>
    </source>
</evidence>
<name>A0ABT6WDX2_9ACTN</name>
<sequence length="213" mass="21463">MTRTLSRRALLGGAVTLVLAVAACGDRSGGHSGDSGHTTAPSAASGVPSAAPGGSARPGAGFNDADVAFAQHMIVHHQQAVEMSTLAGERAATPRLKELATAIEAAQGPEIATMTGWLSTWGQPVAAPGGGGHGTGHESMPGMMSAADMKKLAAARGAAFDELFLTMMIAHHEGAITMAGEEATRGASPEAKALAAKIVTDQRAEIATMKAMR</sequence>
<gene>
    <name evidence="4" type="ORF">QLQ12_04890</name>
</gene>
<keyword evidence="2" id="KW-0732">Signal</keyword>
<feature type="chain" id="PRO_5046155389" evidence="2">
    <location>
        <begin position="23"/>
        <end position="213"/>
    </location>
</feature>
<dbReference type="Proteomes" id="UP001241758">
    <property type="component" value="Unassembled WGS sequence"/>
</dbReference>
<feature type="signal peptide" evidence="2">
    <location>
        <begin position="1"/>
        <end position="22"/>
    </location>
</feature>
<dbReference type="Gene3D" id="1.20.1260.10">
    <property type="match status" value="1"/>
</dbReference>
<evidence type="ECO:0000256" key="1">
    <source>
        <dbReference type="SAM" id="MobiDB-lite"/>
    </source>
</evidence>
<dbReference type="PROSITE" id="PS51257">
    <property type="entry name" value="PROKAR_LIPOPROTEIN"/>
    <property type="match status" value="1"/>
</dbReference>
<feature type="domain" description="DUF305" evidence="3">
    <location>
        <begin position="66"/>
        <end position="212"/>
    </location>
</feature>
<accession>A0ABT6WDX2</accession>
<comment type="caution">
    <text evidence="4">The sequence shown here is derived from an EMBL/GenBank/DDBJ whole genome shotgun (WGS) entry which is preliminary data.</text>
</comment>
<evidence type="ECO:0000259" key="3">
    <source>
        <dbReference type="Pfam" id="PF03713"/>
    </source>
</evidence>
<evidence type="ECO:0000313" key="5">
    <source>
        <dbReference type="Proteomes" id="UP001241758"/>
    </source>
</evidence>